<dbReference type="Proteomes" id="UP001140091">
    <property type="component" value="Unassembled WGS sequence"/>
</dbReference>
<evidence type="ECO:0000313" key="2">
    <source>
        <dbReference type="Proteomes" id="UP001140091"/>
    </source>
</evidence>
<dbReference type="Gene3D" id="2.60.120.650">
    <property type="entry name" value="Cupin"/>
    <property type="match status" value="1"/>
</dbReference>
<protein>
    <recommendedName>
        <fullName evidence="3">JmjC domain-containing protein</fullName>
    </recommendedName>
</protein>
<dbReference type="SUPFAM" id="SSF51197">
    <property type="entry name" value="Clavaminate synthase-like"/>
    <property type="match status" value="1"/>
</dbReference>
<dbReference type="OrthoDB" id="3062275at2759"/>
<proteinExistence type="predicted"/>
<comment type="caution">
    <text evidence="1">The sequence shown here is derived from an EMBL/GenBank/DDBJ whole genome shotgun (WGS) entry which is preliminary data.</text>
</comment>
<reference evidence="1" key="1">
    <citation type="submission" date="2022-06" db="EMBL/GenBank/DDBJ databases">
        <title>Genome Sequence of Candolleomyces eurysporus.</title>
        <authorList>
            <person name="Buettner E."/>
        </authorList>
    </citation>
    <scope>NUCLEOTIDE SEQUENCE</scope>
    <source>
        <strain evidence="1">VTCC 930004</strain>
    </source>
</reference>
<dbReference type="EMBL" id="JANBPK010000784">
    <property type="protein sequence ID" value="KAJ2932051.1"/>
    <property type="molecule type" value="Genomic_DNA"/>
</dbReference>
<sequence>MSAREFQDILWRHSAIVITNYTGEHLEFNLKGLGKLADVDHQMDIQEQTLPVLEGNFQCRVFTGTLRDLYKTSIELPNKKKSLNALFLPNAHALVEESPYATDMSTADIWFSLAATKGAHHYYHIDSQGDGMFIDVVKGEKLWVIAEPKVRKKETSTRQWTKENMDLTCLNPSEWNIEAVLLTEGTRLVMRPCAVHAAFTTADAICRGGHFLATSTMSQTLYGAIHSFFKGNVITNIDQPGIQSRVNAIVCYFYKSMR</sequence>
<accession>A0A9W8JA33</accession>
<evidence type="ECO:0000313" key="1">
    <source>
        <dbReference type="EMBL" id="KAJ2932051.1"/>
    </source>
</evidence>
<name>A0A9W8JA33_9AGAR</name>
<dbReference type="AlphaFoldDB" id="A0A9W8JA33"/>
<organism evidence="1 2">
    <name type="scientific">Candolleomyces eurysporus</name>
    <dbReference type="NCBI Taxonomy" id="2828524"/>
    <lineage>
        <taxon>Eukaryota</taxon>
        <taxon>Fungi</taxon>
        <taxon>Dikarya</taxon>
        <taxon>Basidiomycota</taxon>
        <taxon>Agaricomycotina</taxon>
        <taxon>Agaricomycetes</taxon>
        <taxon>Agaricomycetidae</taxon>
        <taxon>Agaricales</taxon>
        <taxon>Agaricineae</taxon>
        <taxon>Psathyrellaceae</taxon>
        <taxon>Candolleomyces</taxon>
    </lineage>
</organism>
<keyword evidence="2" id="KW-1185">Reference proteome</keyword>
<feature type="non-terminal residue" evidence="1">
    <location>
        <position position="1"/>
    </location>
</feature>
<evidence type="ECO:0008006" key="3">
    <source>
        <dbReference type="Google" id="ProtNLM"/>
    </source>
</evidence>
<gene>
    <name evidence="1" type="ORF">H1R20_g5050</name>
</gene>